<accession>A0A246K2W6</accession>
<evidence type="ECO:0000313" key="6">
    <source>
        <dbReference type="Proteomes" id="UP000197361"/>
    </source>
</evidence>
<dbReference type="OrthoDB" id="7465232at2"/>
<evidence type="ECO:0000313" key="5">
    <source>
        <dbReference type="EMBL" id="OWQ99816.1"/>
    </source>
</evidence>
<keyword evidence="6" id="KW-1185">Reference proteome</keyword>
<keyword evidence="3" id="KW-0804">Transcription</keyword>
<dbReference type="InterPro" id="IPR009057">
    <property type="entry name" value="Homeodomain-like_sf"/>
</dbReference>
<evidence type="ECO:0000256" key="2">
    <source>
        <dbReference type="ARBA" id="ARBA00023125"/>
    </source>
</evidence>
<evidence type="ECO:0000256" key="1">
    <source>
        <dbReference type="ARBA" id="ARBA00023015"/>
    </source>
</evidence>
<reference evidence="5 6" key="1">
    <citation type="journal article" date="2010" name="Int. J. Syst. Evol. Microbiol.">
        <title>Sphingopyxis bauzanensis sp. nov., a psychrophilic bacterium isolated from soil.</title>
        <authorList>
            <person name="Zhang D.C."/>
            <person name="Liu H.C."/>
            <person name="Xin Y.H."/>
            <person name="Zhou Y.G."/>
            <person name="Schinner F."/>
            <person name="Margesin R."/>
        </authorList>
    </citation>
    <scope>NUCLEOTIDE SEQUENCE [LARGE SCALE GENOMIC DNA]</scope>
    <source>
        <strain evidence="5 6">DSM 22271</strain>
    </source>
</reference>
<comment type="caution">
    <text evidence="5">The sequence shown here is derived from an EMBL/GenBank/DDBJ whole genome shotgun (WGS) entry which is preliminary data.</text>
</comment>
<dbReference type="PANTHER" id="PTHR46796">
    <property type="entry name" value="HTH-TYPE TRANSCRIPTIONAL ACTIVATOR RHAS-RELATED"/>
    <property type="match status" value="1"/>
</dbReference>
<dbReference type="Pfam" id="PF12833">
    <property type="entry name" value="HTH_18"/>
    <property type="match status" value="1"/>
</dbReference>
<dbReference type="PROSITE" id="PS01124">
    <property type="entry name" value="HTH_ARAC_FAMILY_2"/>
    <property type="match status" value="1"/>
</dbReference>
<dbReference type="SUPFAM" id="SSF46689">
    <property type="entry name" value="Homeodomain-like"/>
    <property type="match status" value="1"/>
</dbReference>
<dbReference type="GO" id="GO:0043565">
    <property type="term" value="F:sequence-specific DNA binding"/>
    <property type="evidence" value="ECO:0007669"/>
    <property type="project" value="InterPro"/>
</dbReference>
<dbReference type="EMBL" id="NISK01000001">
    <property type="protein sequence ID" value="OWQ99816.1"/>
    <property type="molecule type" value="Genomic_DNA"/>
</dbReference>
<gene>
    <name evidence="5" type="ORF">CDQ92_03775</name>
</gene>
<evidence type="ECO:0000259" key="4">
    <source>
        <dbReference type="PROSITE" id="PS01124"/>
    </source>
</evidence>
<dbReference type="Gene3D" id="1.10.10.60">
    <property type="entry name" value="Homeodomain-like"/>
    <property type="match status" value="1"/>
</dbReference>
<dbReference type="GO" id="GO:0003700">
    <property type="term" value="F:DNA-binding transcription factor activity"/>
    <property type="evidence" value="ECO:0007669"/>
    <property type="project" value="InterPro"/>
</dbReference>
<evidence type="ECO:0000256" key="3">
    <source>
        <dbReference type="ARBA" id="ARBA00023163"/>
    </source>
</evidence>
<name>A0A246K2W6_9SPHN</name>
<proteinExistence type="predicted"/>
<keyword evidence="1" id="KW-0805">Transcription regulation</keyword>
<dbReference type="Proteomes" id="UP000197361">
    <property type="component" value="Unassembled WGS sequence"/>
</dbReference>
<dbReference type="RefSeq" id="WP_088440550.1">
    <property type="nucleotide sequence ID" value="NZ_BMMC01000004.1"/>
</dbReference>
<dbReference type="InterPro" id="IPR018060">
    <property type="entry name" value="HTH_AraC"/>
</dbReference>
<dbReference type="SMART" id="SM00342">
    <property type="entry name" value="HTH_ARAC"/>
    <property type="match status" value="1"/>
</dbReference>
<keyword evidence="2" id="KW-0238">DNA-binding</keyword>
<feature type="domain" description="HTH araC/xylS-type" evidence="4">
    <location>
        <begin position="122"/>
        <end position="222"/>
    </location>
</feature>
<protein>
    <submittedName>
        <fullName evidence="5">AraC family transcriptional regulator</fullName>
    </submittedName>
</protein>
<organism evidence="5 6">
    <name type="scientific">Sphingopyxis bauzanensis</name>
    <dbReference type="NCBI Taxonomy" id="651663"/>
    <lineage>
        <taxon>Bacteria</taxon>
        <taxon>Pseudomonadati</taxon>
        <taxon>Pseudomonadota</taxon>
        <taxon>Alphaproteobacteria</taxon>
        <taxon>Sphingomonadales</taxon>
        <taxon>Sphingomonadaceae</taxon>
        <taxon>Sphingopyxis</taxon>
    </lineage>
</organism>
<dbReference type="InterPro" id="IPR050204">
    <property type="entry name" value="AraC_XylS_family_regulators"/>
</dbReference>
<dbReference type="AlphaFoldDB" id="A0A246K2W6"/>
<sequence length="229" mass="23838">MLGTGWALIDARIGSSRPHNHLAHQISLAVECDLEISGDADITVPTGHAVAIPSHVRHRLGPEGAVVRSFYLDPLFRADARLSAGSAPVLLAPAETAGLGGIAGAADAKRWASDYLARSQANPVDARLSLALADRGDVSTARALADVACLSPSRLREIVSRDFGVPPAKLLQWLQLQRAMRALVGGGGLADAAAAGGFADQSHFTRRCAQWLGVTPSAGLVGFAFEIVP</sequence>